<evidence type="ECO:0000313" key="10">
    <source>
        <dbReference type="Proteomes" id="UP000053881"/>
    </source>
</evidence>
<dbReference type="PIRSF" id="PIRSF021292">
    <property type="entry name" value="Competence_ComGD"/>
    <property type="match status" value="1"/>
</dbReference>
<keyword evidence="7" id="KW-0472">Membrane</keyword>
<gene>
    <name evidence="9" type="ORF">ACA29_05335</name>
</gene>
<dbReference type="GO" id="GO:0015628">
    <property type="term" value="P:protein secretion by the type II secretion system"/>
    <property type="evidence" value="ECO:0007669"/>
    <property type="project" value="InterPro"/>
</dbReference>
<keyword evidence="2" id="KW-1003">Cell membrane</keyword>
<dbReference type="InterPro" id="IPR016785">
    <property type="entry name" value="ComGD"/>
</dbReference>
<evidence type="ECO:0000256" key="4">
    <source>
        <dbReference type="ARBA" id="ARBA00022519"/>
    </source>
</evidence>
<keyword evidence="3" id="KW-0488">Methylation</keyword>
<dbReference type="Pfam" id="PF12019">
    <property type="entry name" value="GspH"/>
    <property type="match status" value="1"/>
</dbReference>
<evidence type="ECO:0000256" key="1">
    <source>
        <dbReference type="ARBA" id="ARBA00004377"/>
    </source>
</evidence>
<reference evidence="9 10" key="1">
    <citation type="submission" date="2015-06" db="EMBL/GenBank/DDBJ databases">
        <title>Genome sequencing project of Bacillus galactosidilyticus PL133.</title>
        <authorList>
            <person name="Gaiero J."/>
            <person name="Nicol R."/>
            <person name="Habash M."/>
        </authorList>
    </citation>
    <scope>NUCLEOTIDE SEQUENCE [LARGE SCALE GENOMIC DNA]</scope>
    <source>
        <strain evidence="9 10">PL133</strain>
    </source>
</reference>
<evidence type="ECO:0000313" key="9">
    <source>
        <dbReference type="EMBL" id="KRG14955.1"/>
    </source>
</evidence>
<dbReference type="PATRIC" id="fig|217031.4.peg.1789"/>
<dbReference type="EMBL" id="LGPB01000055">
    <property type="protein sequence ID" value="KRG14955.1"/>
    <property type="molecule type" value="Genomic_DNA"/>
</dbReference>
<evidence type="ECO:0000256" key="7">
    <source>
        <dbReference type="ARBA" id="ARBA00023136"/>
    </source>
</evidence>
<dbReference type="GO" id="GO:0005886">
    <property type="term" value="C:plasma membrane"/>
    <property type="evidence" value="ECO:0007669"/>
    <property type="project" value="UniProtKB-SubCell"/>
</dbReference>
<comment type="caution">
    <text evidence="9">The sequence shown here is derived from an EMBL/GenBank/DDBJ whole genome shotgun (WGS) entry which is preliminary data.</text>
</comment>
<evidence type="ECO:0000256" key="6">
    <source>
        <dbReference type="ARBA" id="ARBA00022989"/>
    </source>
</evidence>
<evidence type="ECO:0000256" key="5">
    <source>
        <dbReference type="ARBA" id="ARBA00022692"/>
    </source>
</evidence>
<organism evidence="9 10">
    <name type="scientific">Lederbergia galactosidilytica</name>
    <dbReference type="NCBI Taxonomy" id="217031"/>
    <lineage>
        <taxon>Bacteria</taxon>
        <taxon>Bacillati</taxon>
        <taxon>Bacillota</taxon>
        <taxon>Bacilli</taxon>
        <taxon>Bacillales</taxon>
        <taxon>Bacillaceae</taxon>
        <taxon>Lederbergia</taxon>
    </lineage>
</organism>
<feature type="domain" description="General secretion pathway GspH" evidence="8">
    <location>
        <begin position="9"/>
        <end position="91"/>
    </location>
</feature>
<keyword evidence="6" id="KW-1133">Transmembrane helix</keyword>
<sequence length="107" mass="12516">MQRRLFITQLEADLYYAHAHAINRKVRVQIQFSPSNRQYVVVNTGTKETLLQRKFPSTIYIQKSNLTSFTINENGNISNFGTINFQQNQHTIKLTFYIGKGRFSIEE</sequence>
<evidence type="ECO:0000259" key="8">
    <source>
        <dbReference type="Pfam" id="PF12019"/>
    </source>
</evidence>
<comment type="subcellular location">
    <subcellularLocation>
        <location evidence="1">Cell inner membrane</location>
        <topology evidence="1">Single-pass membrane protein</topology>
    </subcellularLocation>
</comment>
<proteinExistence type="predicted"/>
<name>A0A0Q9Y1N3_9BACI</name>
<evidence type="ECO:0000256" key="3">
    <source>
        <dbReference type="ARBA" id="ARBA00022481"/>
    </source>
</evidence>
<dbReference type="InterPro" id="IPR022346">
    <property type="entry name" value="T2SS_GspH"/>
</dbReference>
<keyword evidence="4" id="KW-0997">Cell inner membrane</keyword>
<dbReference type="GO" id="GO:0015627">
    <property type="term" value="C:type II protein secretion system complex"/>
    <property type="evidence" value="ECO:0007669"/>
    <property type="project" value="InterPro"/>
</dbReference>
<keyword evidence="5" id="KW-0812">Transmembrane</keyword>
<evidence type="ECO:0000256" key="2">
    <source>
        <dbReference type="ARBA" id="ARBA00022475"/>
    </source>
</evidence>
<protein>
    <recommendedName>
        <fullName evidence="8">General secretion pathway GspH domain-containing protein</fullName>
    </recommendedName>
</protein>
<dbReference type="GO" id="GO:0030420">
    <property type="term" value="P:establishment of competence for transformation"/>
    <property type="evidence" value="ECO:0007669"/>
    <property type="project" value="InterPro"/>
</dbReference>
<dbReference type="AlphaFoldDB" id="A0A0Q9Y1N3"/>
<dbReference type="NCBIfam" id="NF040982">
    <property type="entry name" value="ComGD"/>
    <property type="match status" value="1"/>
</dbReference>
<accession>A0A0Q9Y1N3</accession>
<dbReference type="Proteomes" id="UP000053881">
    <property type="component" value="Unassembled WGS sequence"/>
</dbReference>